<dbReference type="PANTHER" id="PTHR37526:SF1">
    <property type="entry name" value="PROTEIN TUSB"/>
    <property type="match status" value="1"/>
</dbReference>
<keyword evidence="2" id="KW-1185">Reference proteome</keyword>
<dbReference type="PANTHER" id="PTHR37526">
    <property type="entry name" value="PROTEIN TUSB"/>
    <property type="match status" value="1"/>
</dbReference>
<evidence type="ECO:0000313" key="1">
    <source>
        <dbReference type="EMBL" id="PWW81148.1"/>
    </source>
</evidence>
<dbReference type="OrthoDB" id="9795117at2"/>
<dbReference type="AlphaFoldDB" id="A0A317T359"/>
<evidence type="ECO:0000313" key="2">
    <source>
        <dbReference type="Proteomes" id="UP000246278"/>
    </source>
</evidence>
<dbReference type="RefSeq" id="WP_110024129.1">
    <property type="nucleotide sequence ID" value="NZ_PDNZ01000009.1"/>
</dbReference>
<accession>A0A317T359</accession>
<keyword evidence="1" id="KW-0808">Transferase</keyword>
<dbReference type="Proteomes" id="UP000246278">
    <property type="component" value="Unassembled WGS sequence"/>
</dbReference>
<protein>
    <submittedName>
        <fullName evidence="1">Sulfurtransferase complex subunit TusB</fullName>
    </submittedName>
</protein>
<dbReference type="EMBL" id="PDNZ01000009">
    <property type="protein sequence ID" value="PWW81148.1"/>
    <property type="molecule type" value="Genomic_DNA"/>
</dbReference>
<dbReference type="GO" id="GO:1990228">
    <property type="term" value="C:sulfurtransferase complex"/>
    <property type="evidence" value="ECO:0007669"/>
    <property type="project" value="TreeGrafter"/>
</dbReference>
<name>A0A317T359_9CHLB</name>
<dbReference type="Pfam" id="PF04077">
    <property type="entry name" value="DsrH"/>
    <property type="match status" value="1"/>
</dbReference>
<dbReference type="SUPFAM" id="SSF75169">
    <property type="entry name" value="DsrEFH-like"/>
    <property type="match status" value="1"/>
</dbReference>
<dbReference type="InterPro" id="IPR027396">
    <property type="entry name" value="DsrEFH-like"/>
</dbReference>
<sequence>MLHTINKSPFENNAMETCIRFLQPGDPLLFIEDGVYAVQGGNRFSGLLENTMKNNPVYVLQPDLAARGISAVVEGVAQIDYDGFVELVEDHQVNSWL</sequence>
<dbReference type="NCBIfam" id="TIGR03011">
    <property type="entry name" value="sulf_tusB_dsrH"/>
    <property type="match status" value="1"/>
</dbReference>
<organism evidence="1 2">
    <name type="scientific">Prosthecochloris marina</name>
    <dbReference type="NCBI Taxonomy" id="2017681"/>
    <lineage>
        <taxon>Bacteria</taxon>
        <taxon>Pseudomonadati</taxon>
        <taxon>Chlorobiota</taxon>
        <taxon>Chlorobiia</taxon>
        <taxon>Chlorobiales</taxon>
        <taxon>Chlorobiaceae</taxon>
        <taxon>Prosthecochloris</taxon>
    </lineage>
</organism>
<dbReference type="Gene3D" id="3.40.1260.10">
    <property type="entry name" value="DsrEFH-like"/>
    <property type="match status" value="1"/>
</dbReference>
<comment type="caution">
    <text evidence="1">The sequence shown here is derived from an EMBL/GenBank/DDBJ whole genome shotgun (WGS) entry which is preliminary data.</text>
</comment>
<reference evidence="2" key="1">
    <citation type="submission" date="2017-10" db="EMBL/GenBank/DDBJ databases">
        <authorList>
            <person name="Gaisin V.A."/>
            <person name="Rysina M.S."/>
            <person name="Grouzdev D.S."/>
        </authorList>
    </citation>
    <scope>NUCLEOTIDE SEQUENCE [LARGE SCALE GENOMIC DNA]</scope>
    <source>
        <strain evidence="2">V1</strain>
    </source>
</reference>
<proteinExistence type="predicted"/>
<gene>
    <name evidence="1" type="primary">dsrH</name>
    <name evidence="1" type="ORF">CR164_11415</name>
</gene>
<dbReference type="GO" id="GO:0002143">
    <property type="term" value="P:tRNA wobble position uridine thiolation"/>
    <property type="evidence" value="ECO:0007669"/>
    <property type="project" value="InterPro"/>
</dbReference>
<dbReference type="GO" id="GO:0016740">
    <property type="term" value="F:transferase activity"/>
    <property type="evidence" value="ECO:0007669"/>
    <property type="project" value="UniProtKB-KW"/>
</dbReference>
<dbReference type="InterPro" id="IPR007215">
    <property type="entry name" value="Sulphur_relay_TusB/DsrH"/>
</dbReference>